<dbReference type="SUPFAM" id="SSF52172">
    <property type="entry name" value="CheY-like"/>
    <property type="match status" value="1"/>
</dbReference>
<evidence type="ECO:0000256" key="5">
    <source>
        <dbReference type="PROSITE-ProRule" id="PRU00169"/>
    </source>
</evidence>
<evidence type="ECO:0000259" key="6">
    <source>
        <dbReference type="PROSITE" id="PS50045"/>
    </source>
</evidence>
<dbReference type="SMART" id="SM00448">
    <property type="entry name" value="REC"/>
    <property type="match status" value="1"/>
</dbReference>
<dbReference type="SMART" id="SM00382">
    <property type="entry name" value="AAA"/>
    <property type="match status" value="1"/>
</dbReference>
<feature type="domain" description="Sigma-54 factor interaction" evidence="6">
    <location>
        <begin position="139"/>
        <end position="367"/>
    </location>
</feature>
<dbReference type="InterPro" id="IPR011006">
    <property type="entry name" value="CheY-like_superfamily"/>
</dbReference>
<dbReference type="Pfam" id="PF25601">
    <property type="entry name" value="AAA_lid_14"/>
    <property type="match status" value="1"/>
</dbReference>
<dbReference type="PANTHER" id="PTHR32071">
    <property type="entry name" value="TRANSCRIPTIONAL REGULATORY PROTEIN"/>
    <property type="match status" value="1"/>
</dbReference>
<feature type="modified residue" description="4-aspartylphosphate" evidence="5">
    <location>
        <position position="56"/>
    </location>
</feature>
<evidence type="ECO:0000256" key="3">
    <source>
        <dbReference type="ARBA" id="ARBA00023015"/>
    </source>
</evidence>
<dbReference type="GO" id="GO:0043565">
    <property type="term" value="F:sequence-specific DNA binding"/>
    <property type="evidence" value="ECO:0007669"/>
    <property type="project" value="InterPro"/>
</dbReference>
<proteinExistence type="predicted"/>
<dbReference type="InterPro" id="IPR009057">
    <property type="entry name" value="Homeodomain-like_sf"/>
</dbReference>
<evidence type="ECO:0000256" key="1">
    <source>
        <dbReference type="ARBA" id="ARBA00022741"/>
    </source>
</evidence>
<dbReference type="Gene3D" id="1.10.8.60">
    <property type="match status" value="1"/>
</dbReference>
<organism evidence="8 9">
    <name type="scientific">Candidatus Thalassospirochaeta sargassi</name>
    <dbReference type="NCBI Taxonomy" id="3119039"/>
    <lineage>
        <taxon>Bacteria</taxon>
        <taxon>Pseudomonadati</taxon>
        <taxon>Spirochaetota</taxon>
        <taxon>Spirochaetia</taxon>
        <taxon>Spirochaetales</taxon>
        <taxon>Spirochaetaceae</taxon>
        <taxon>Candidatus Thalassospirochaeta</taxon>
    </lineage>
</organism>
<reference evidence="8 9" key="1">
    <citation type="submission" date="2022-12" db="EMBL/GenBank/DDBJ databases">
        <title>Metagenome assembled genome from gulf of manar.</title>
        <authorList>
            <person name="Kohli P."/>
            <person name="Pk S."/>
            <person name="Venkata Ramana C."/>
            <person name="Sasikala C."/>
        </authorList>
    </citation>
    <scope>NUCLEOTIDE SEQUENCE [LARGE SCALE GENOMIC DNA]</scope>
    <source>
        <strain evidence="8">JB008</strain>
    </source>
</reference>
<dbReference type="EMBL" id="JAQQAL010000011">
    <property type="protein sequence ID" value="MDC7226282.1"/>
    <property type="molecule type" value="Genomic_DNA"/>
</dbReference>
<keyword evidence="3" id="KW-0805">Transcription regulation</keyword>
<dbReference type="PROSITE" id="PS50110">
    <property type="entry name" value="RESPONSE_REGULATORY"/>
    <property type="match status" value="1"/>
</dbReference>
<dbReference type="FunFam" id="3.40.50.300:FF:000006">
    <property type="entry name" value="DNA-binding transcriptional regulator NtrC"/>
    <property type="match status" value="1"/>
</dbReference>
<keyword evidence="2" id="KW-0067">ATP-binding</keyword>
<dbReference type="CDD" id="cd00009">
    <property type="entry name" value="AAA"/>
    <property type="match status" value="1"/>
</dbReference>
<dbReference type="InterPro" id="IPR058031">
    <property type="entry name" value="AAA_lid_NorR"/>
</dbReference>
<dbReference type="InterPro" id="IPR003593">
    <property type="entry name" value="AAA+_ATPase"/>
</dbReference>
<dbReference type="InterPro" id="IPR025662">
    <property type="entry name" value="Sigma_54_int_dom_ATP-bd_1"/>
</dbReference>
<keyword evidence="5" id="KW-0597">Phosphoprotein</keyword>
<keyword evidence="4" id="KW-0804">Transcription</keyword>
<keyword evidence="1" id="KW-0547">Nucleotide-binding</keyword>
<dbReference type="SUPFAM" id="SSF52540">
    <property type="entry name" value="P-loop containing nucleoside triphosphate hydrolases"/>
    <property type="match status" value="1"/>
</dbReference>
<dbReference type="GO" id="GO:0006355">
    <property type="term" value="P:regulation of DNA-templated transcription"/>
    <property type="evidence" value="ECO:0007669"/>
    <property type="project" value="InterPro"/>
</dbReference>
<feature type="domain" description="Response regulatory" evidence="7">
    <location>
        <begin position="7"/>
        <end position="119"/>
    </location>
</feature>
<evidence type="ECO:0000256" key="2">
    <source>
        <dbReference type="ARBA" id="ARBA00022840"/>
    </source>
</evidence>
<dbReference type="SUPFAM" id="SSF46689">
    <property type="entry name" value="Homeodomain-like"/>
    <property type="match status" value="1"/>
</dbReference>
<dbReference type="Gene3D" id="3.40.50.2300">
    <property type="match status" value="1"/>
</dbReference>
<name>A0AAJ1IBN2_9SPIO</name>
<dbReference type="PROSITE" id="PS00688">
    <property type="entry name" value="SIGMA54_INTERACT_3"/>
    <property type="match status" value="1"/>
</dbReference>
<dbReference type="Proteomes" id="UP001221217">
    <property type="component" value="Unassembled WGS sequence"/>
</dbReference>
<dbReference type="InterPro" id="IPR025944">
    <property type="entry name" value="Sigma_54_int_dom_CS"/>
</dbReference>
<accession>A0AAJ1IBN2</accession>
<comment type="caution">
    <text evidence="8">The sequence shown here is derived from an EMBL/GenBank/DDBJ whole genome shotgun (WGS) entry which is preliminary data.</text>
</comment>
<dbReference type="GO" id="GO:0000160">
    <property type="term" value="P:phosphorelay signal transduction system"/>
    <property type="evidence" value="ECO:0007669"/>
    <property type="project" value="InterPro"/>
</dbReference>
<dbReference type="PANTHER" id="PTHR32071:SF57">
    <property type="entry name" value="C4-DICARBOXYLATE TRANSPORT TRANSCRIPTIONAL REGULATORY PROTEIN DCTD"/>
    <property type="match status" value="1"/>
</dbReference>
<dbReference type="Gene3D" id="3.40.50.300">
    <property type="entry name" value="P-loop containing nucleotide triphosphate hydrolases"/>
    <property type="match status" value="1"/>
</dbReference>
<dbReference type="Pfam" id="PF02954">
    <property type="entry name" value="HTH_8"/>
    <property type="match status" value="1"/>
</dbReference>
<evidence type="ECO:0000313" key="9">
    <source>
        <dbReference type="Proteomes" id="UP001221217"/>
    </source>
</evidence>
<evidence type="ECO:0000259" key="7">
    <source>
        <dbReference type="PROSITE" id="PS50110"/>
    </source>
</evidence>
<protein>
    <submittedName>
        <fullName evidence="8">Sigma-54 dependent transcriptional regulator</fullName>
    </submittedName>
</protein>
<dbReference type="PROSITE" id="PS00675">
    <property type="entry name" value="SIGMA54_INTERACT_1"/>
    <property type="match status" value="1"/>
</dbReference>
<evidence type="ECO:0000313" key="8">
    <source>
        <dbReference type="EMBL" id="MDC7226282.1"/>
    </source>
</evidence>
<dbReference type="PRINTS" id="PR01590">
    <property type="entry name" value="HTHFIS"/>
</dbReference>
<evidence type="ECO:0000256" key="4">
    <source>
        <dbReference type="ARBA" id="ARBA00023163"/>
    </source>
</evidence>
<dbReference type="Gene3D" id="1.10.10.60">
    <property type="entry name" value="Homeodomain-like"/>
    <property type="match status" value="1"/>
</dbReference>
<dbReference type="GO" id="GO:0005524">
    <property type="term" value="F:ATP binding"/>
    <property type="evidence" value="ECO:0007669"/>
    <property type="project" value="UniProtKB-KW"/>
</dbReference>
<dbReference type="PROSITE" id="PS50045">
    <property type="entry name" value="SIGMA54_INTERACT_4"/>
    <property type="match status" value="1"/>
</dbReference>
<dbReference type="InterPro" id="IPR002197">
    <property type="entry name" value="HTH_Fis"/>
</dbReference>
<dbReference type="InterPro" id="IPR001789">
    <property type="entry name" value="Sig_transdc_resp-reg_receiver"/>
</dbReference>
<dbReference type="InterPro" id="IPR002078">
    <property type="entry name" value="Sigma_54_int"/>
</dbReference>
<gene>
    <name evidence="8" type="ORF">PQJ61_05920</name>
</gene>
<dbReference type="Pfam" id="PF00158">
    <property type="entry name" value="Sigma54_activat"/>
    <property type="match status" value="1"/>
</dbReference>
<dbReference type="AlphaFoldDB" id="A0AAJ1IBN2"/>
<dbReference type="Pfam" id="PF00072">
    <property type="entry name" value="Response_reg"/>
    <property type="match status" value="1"/>
</dbReference>
<dbReference type="InterPro" id="IPR027417">
    <property type="entry name" value="P-loop_NTPase"/>
</dbReference>
<sequence length="439" mass="49257">MDKKDFRILLADDETGLLEGLSITLKLEGYSVDTVACGKDAVCALGKNWYDLAFLDLKLGDMDGIEVVKSIQPAITPIVIMTAYASVESAVSSMKMGVLDYIQKPFDNSDIISIADRFFDEKLDKAADVELSSEKFSRIIFKSKKSIEAYKTVDKVKNCDIPVLLLGESGTGKEVFARIMHENCERKDEPFVGINCSAIPAELLESELFGHEKGAFSGAAAEKPGKIESAGGGTLFLDEIGDMDFKLQSKLLRVLEEKTFERIGGLKPILFNARIIASTNRDIKKMINEKEFRSDLYFRLRGIEIELPPLRERPEDLEALIHQFVARFSESYKKNVSVSSEAVAALKDYSWPGNIRELRNVVETAVLLAEDHSLLLSDHFRLETKKTAVSEDAGHIDEMEKDFIIKALENNRFNRTLAAKELNISRKTLYNKIKKYSIE</sequence>